<dbReference type="GO" id="GO:0022857">
    <property type="term" value="F:transmembrane transporter activity"/>
    <property type="evidence" value="ECO:0007669"/>
    <property type="project" value="InterPro"/>
</dbReference>
<feature type="transmembrane region" description="Helical" evidence="7">
    <location>
        <begin position="375"/>
        <end position="397"/>
    </location>
</feature>
<feature type="chain" id="PRO_5006415713" evidence="8">
    <location>
        <begin position="43"/>
        <end position="407"/>
    </location>
</feature>
<evidence type="ECO:0000256" key="7">
    <source>
        <dbReference type="SAM" id="Phobius"/>
    </source>
</evidence>
<evidence type="ECO:0000256" key="4">
    <source>
        <dbReference type="ARBA" id="ARBA00022692"/>
    </source>
</evidence>
<dbReference type="PATRIC" id="fig|1423745.4.peg.1269"/>
<organism evidence="10 11">
    <name type="scientific">Fructilactobacillus florum DSM 22689 = JCM 16035</name>
    <dbReference type="NCBI Taxonomy" id="1423745"/>
    <lineage>
        <taxon>Bacteria</taxon>
        <taxon>Bacillati</taxon>
        <taxon>Bacillota</taxon>
        <taxon>Bacilli</taxon>
        <taxon>Lactobacillales</taxon>
        <taxon>Lactobacillaceae</taxon>
        <taxon>Fructilactobacillus</taxon>
    </lineage>
</organism>
<proteinExistence type="predicted"/>
<keyword evidence="2" id="KW-0813">Transport</keyword>
<feature type="transmembrane region" description="Helical" evidence="7">
    <location>
        <begin position="91"/>
        <end position="112"/>
    </location>
</feature>
<evidence type="ECO:0000256" key="8">
    <source>
        <dbReference type="SAM" id="SignalP"/>
    </source>
</evidence>
<protein>
    <submittedName>
        <fullName evidence="10">MFS family transporter</fullName>
    </submittedName>
</protein>
<feature type="transmembrane region" description="Helical" evidence="7">
    <location>
        <begin position="341"/>
        <end position="363"/>
    </location>
</feature>
<evidence type="ECO:0000313" key="11">
    <source>
        <dbReference type="Proteomes" id="UP000051586"/>
    </source>
</evidence>
<evidence type="ECO:0000256" key="5">
    <source>
        <dbReference type="ARBA" id="ARBA00022989"/>
    </source>
</evidence>
<dbReference type="STRING" id="1423745.GCA_001311215_00773"/>
<dbReference type="Pfam" id="PF07690">
    <property type="entry name" value="MFS_1"/>
    <property type="match status" value="1"/>
</dbReference>
<keyword evidence="5 7" id="KW-1133">Transmembrane helix</keyword>
<keyword evidence="4 7" id="KW-0812">Transmembrane</keyword>
<feature type="transmembrane region" description="Helical" evidence="7">
    <location>
        <begin position="217"/>
        <end position="237"/>
    </location>
</feature>
<feature type="transmembrane region" description="Helical" evidence="7">
    <location>
        <begin position="179"/>
        <end position="196"/>
    </location>
</feature>
<dbReference type="InterPro" id="IPR050171">
    <property type="entry name" value="MFS_Transporters"/>
</dbReference>
<reference evidence="10 11" key="1">
    <citation type="journal article" date="2015" name="Genome Announc.">
        <title>Expanding the biotechnology potential of lactobacilli through comparative genomics of 213 strains and associated genera.</title>
        <authorList>
            <person name="Sun Z."/>
            <person name="Harris H.M."/>
            <person name="McCann A."/>
            <person name="Guo C."/>
            <person name="Argimon S."/>
            <person name="Zhang W."/>
            <person name="Yang X."/>
            <person name="Jeffery I.B."/>
            <person name="Cooney J.C."/>
            <person name="Kagawa T.F."/>
            <person name="Liu W."/>
            <person name="Song Y."/>
            <person name="Salvetti E."/>
            <person name="Wrobel A."/>
            <person name="Rasinkangas P."/>
            <person name="Parkhill J."/>
            <person name="Rea M.C."/>
            <person name="O'Sullivan O."/>
            <person name="Ritari J."/>
            <person name="Douillard F.P."/>
            <person name="Paul Ross R."/>
            <person name="Yang R."/>
            <person name="Briner A.E."/>
            <person name="Felis G.E."/>
            <person name="de Vos W.M."/>
            <person name="Barrangou R."/>
            <person name="Klaenhammer T.R."/>
            <person name="Caufield P.W."/>
            <person name="Cui Y."/>
            <person name="Zhang H."/>
            <person name="O'Toole P.W."/>
        </authorList>
    </citation>
    <scope>NUCLEOTIDE SEQUENCE [LARGE SCALE GENOMIC DNA]</scope>
    <source>
        <strain evidence="10 11">DSM 22689</strain>
    </source>
</reference>
<feature type="domain" description="Major facilitator superfamily (MFS) profile" evidence="9">
    <location>
        <begin position="22"/>
        <end position="401"/>
    </location>
</feature>
<feature type="transmembrane region" description="Helical" evidence="7">
    <location>
        <begin position="58"/>
        <end position="79"/>
    </location>
</feature>
<dbReference type="Gene3D" id="1.20.1250.20">
    <property type="entry name" value="MFS general substrate transporter like domains"/>
    <property type="match status" value="1"/>
</dbReference>
<feature type="transmembrane region" description="Helical" evidence="7">
    <location>
        <begin position="153"/>
        <end position="173"/>
    </location>
</feature>
<evidence type="ECO:0000256" key="6">
    <source>
        <dbReference type="ARBA" id="ARBA00023136"/>
    </source>
</evidence>
<feature type="transmembrane region" description="Helical" evidence="7">
    <location>
        <begin position="310"/>
        <end position="329"/>
    </location>
</feature>
<keyword evidence="3" id="KW-1003">Cell membrane</keyword>
<comment type="caution">
    <text evidence="10">The sequence shown here is derived from an EMBL/GenBank/DDBJ whole genome shotgun (WGS) entry which is preliminary data.</text>
</comment>
<sequence length="407" mass="44239">MTTMANFRLRSKVKNKSKYPLMMRFSLLSVSLVLASSLSVSAAVPEWQRAFPGHSYAAIELIATMPSLAVIIFLLLSGWIAKQLSPKKTVILGLIISGLFGILPLIVTNYYLMLLSRFGFGVGLGLINGLAVSLIGTFFAGNEKNILMGIRSGFEMFGDAVCAYIAGALLVDYGWHSSFLVYGLAFPVAILFYLYVPEPTTPTSTPTAVKKERRRRLNPDVLFWTILLAVYQITYVGATVRLAEFIEDSKIGSVQQAAMIISIAPFFGLMGGIIFGRALQYLRKYLLPLAIIASGVSQIIVSFAHSFFTAALGMFLVTMLDTIVVSYILNIATEISEPQNLNVVTSILLIGSNCGIFLAPVALGSVNNLFNTNSPGLSFLISGIGLLLIGGIGIYDLRFIGHRIFRD</sequence>
<feature type="transmembrane region" description="Helical" evidence="7">
    <location>
        <begin position="257"/>
        <end position="278"/>
    </location>
</feature>
<keyword evidence="8" id="KW-0732">Signal</keyword>
<name>A0A0R2CGA6_9LACO</name>
<comment type="subcellular location">
    <subcellularLocation>
        <location evidence="1">Cell membrane</location>
        <topology evidence="1">Multi-pass membrane protein</topology>
    </subcellularLocation>
</comment>
<evidence type="ECO:0000313" key="10">
    <source>
        <dbReference type="EMBL" id="KRM90519.1"/>
    </source>
</evidence>
<dbReference type="InterPro" id="IPR011701">
    <property type="entry name" value="MFS"/>
</dbReference>
<dbReference type="EMBL" id="AYZI01000008">
    <property type="protein sequence ID" value="KRM90519.1"/>
    <property type="molecule type" value="Genomic_DNA"/>
</dbReference>
<dbReference type="PANTHER" id="PTHR23517">
    <property type="entry name" value="RESISTANCE PROTEIN MDTM, PUTATIVE-RELATED-RELATED"/>
    <property type="match status" value="1"/>
</dbReference>
<evidence type="ECO:0000256" key="3">
    <source>
        <dbReference type="ARBA" id="ARBA00022475"/>
    </source>
</evidence>
<dbReference type="InterPro" id="IPR020846">
    <property type="entry name" value="MFS_dom"/>
</dbReference>
<dbReference type="PROSITE" id="PS50850">
    <property type="entry name" value="MFS"/>
    <property type="match status" value="1"/>
</dbReference>
<dbReference type="InterPro" id="IPR036259">
    <property type="entry name" value="MFS_trans_sf"/>
</dbReference>
<dbReference type="PANTHER" id="PTHR23517:SF3">
    <property type="entry name" value="INTEGRAL MEMBRANE TRANSPORT PROTEIN"/>
    <property type="match status" value="1"/>
</dbReference>
<dbReference type="Proteomes" id="UP000051586">
    <property type="component" value="Unassembled WGS sequence"/>
</dbReference>
<feature type="transmembrane region" description="Helical" evidence="7">
    <location>
        <begin position="118"/>
        <end position="141"/>
    </location>
</feature>
<accession>A0A0R2CGA6</accession>
<feature type="signal peptide" evidence="8">
    <location>
        <begin position="1"/>
        <end position="42"/>
    </location>
</feature>
<gene>
    <name evidence="10" type="ORF">FC87_GL001204</name>
</gene>
<dbReference type="AlphaFoldDB" id="A0A0R2CGA6"/>
<dbReference type="SUPFAM" id="SSF103473">
    <property type="entry name" value="MFS general substrate transporter"/>
    <property type="match status" value="1"/>
</dbReference>
<evidence type="ECO:0000256" key="1">
    <source>
        <dbReference type="ARBA" id="ARBA00004651"/>
    </source>
</evidence>
<evidence type="ECO:0000256" key="2">
    <source>
        <dbReference type="ARBA" id="ARBA00022448"/>
    </source>
</evidence>
<keyword evidence="6 7" id="KW-0472">Membrane</keyword>
<dbReference type="GO" id="GO:0005886">
    <property type="term" value="C:plasma membrane"/>
    <property type="evidence" value="ECO:0007669"/>
    <property type="project" value="UniProtKB-SubCell"/>
</dbReference>
<feature type="transmembrane region" description="Helical" evidence="7">
    <location>
        <begin position="285"/>
        <end position="304"/>
    </location>
</feature>
<evidence type="ECO:0000259" key="9">
    <source>
        <dbReference type="PROSITE" id="PS50850"/>
    </source>
</evidence>